<sequence>MHSENHIDLEIALRKIHELATAEGDLGYAYWYEVGRLLQRAANMQAEIDLLCKELERCRATRADSIRAVKRRQRSASKAR</sequence>
<dbReference type="EMBL" id="QTNY01000030">
    <property type="protein sequence ID" value="RQP70058.1"/>
    <property type="molecule type" value="Genomic_DNA"/>
</dbReference>
<dbReference type="AlphaFoldDB" id="A0AB74CZR9"/>
<accession>A0AB74CZR9</accession>
<organism evidence="1 2">
    <name type="scientific">Burkholderia ubonensis</name>
    <dbReference type="NCBI Taxonomy" id="101571"/>
    <lineage>
        <taxon>Bacteria</taxon>
        <taxon>Pseudomonadati</taxon>
        <taxon>Pseudomonadota</taxon>
        <taxon>Betaproteobacteria</taxon>
        <taxon>Burkholderiales</taxon>
        <taxon>Burkholderiaceae</taxon>
        <taxon>Burkholderia</taxon>
        <taxon>Burkholderia cepacia complex</taxon>
    </lineage>
</organism>
<comment type="caution">
    <text evidence="1">The sequence shown here is derived from an EMBL/GenBank/DDBJ whole genome shotgun (WGS) entry which is preliminary data.</text>
</comment>
<evidence type="ECO:0000313" key="2">
    <source>
        <dbReference type="Proteomes" id="UP000273734"/>
    </source>
</evidence>
<evidence type="ECO:0000313" key="1">
    <source>
        <dbReference type="EMBL" id="RQP70058.1"/>
    </source>
</evidence>
<reference evidence="1 2" key="1">
    <citation type="submission" date="2018-08" db="EMBL/GenBank/DDBJ databases">
        <title>Comparative analysis of Burkholderia isolates from Puerto Rico.</title>
        <authorList>
            <person name="Hall C."/>
            <person name="Sahl J."/>
            <person name="Wagner D."/>
        </authorList>
    </citation>
    <scope>NUCLEOTIDE SEQUENCE [LARGE SCALE GENOMIC DNA]</scope>
    <source>
        <strain evidence="1 2">Bp8964</strain>
    </source>
</reference>
<protein>
    <submittedName>
        <fullName evidence="1">Uncharacterized protein</fullName>
    </submittedName>
</protein>
<dbReference type="Proteomes" id="UP000273734">
    <property type="component" value="Unassembled WGS sequence"/>
</dbReference>
<name>A0AB74CZR9_9BURK</name>
<proteinExistence type="predicted"/>
<gene>
    <name evidence="1" type="ORF">DF015_31120</name>
</gene>